<evidence type="ECO:0000313" key="3">
    <source>
        <dbReference type="Proteomes" id="UP000034753"/>
    </source>
</evidence>
<dbReference type="Pfam" id="PF07963">
    <property type="entry name" value="N_methyl"/>
    <property type="match status" value="1"/>
</dbReference>
<dbReference type="SUPFAM" id="SSF54523">
    <property type="entry name" value="Pili subunits"/>
    <property type="match status" value="1"/>
</dbReference>
<sequence length="197" mass="22031">MKRPACVYPEQSRRGFTLIELLVVITIIVILSTIGVAVYSAAQATARDGARRAEVDQIAKAIETSRDLASGVYRYDLTMAAADFPRNPPADPIPKDPLNHSDTNDMPKYIIWTSSSSMGDRFLFFDYSAVDSNLIDWQNTVFPKPNSSVPGYWNSIPSIINCDNEETCLNRGLIKSWKICARMERDTEPYCVQSLSP</sequence>
<keyword evidence="1" id="KW-0472">Membrane</keyword>
<dbReference type="InterPro" id="IPR012902">
    <property type="entry name" value="N_methyl_site"/>
</dbReference>
<dbReference type="AlphaFoldDB" id="A0A0G0YQ55"/>
<evidence type="ECO:0000256" key="1">
    <source>
        <dbReference type="SAM" id="Phobius"/>
    </source>
</evidence>
<dbReference type="PROSITE" id="PS00409">
    <property type="entry name" value="PROKAR_NTER_METHYL"/>
    <property type="match status" value="1"/>
</dbReference>
<organism evidence="2 3">
    <name type="scientific">Candidatus Daviesbacteria bacterium GW2011_GWB1_41_5</name>
    <dbReference type="NCBI Taxonomy" id="1618429"/>
    <lineage>
        <taxon>Bacteria</taxon>
        <taxon>Candidatus Daviesiibacteriota</taxon>
    </lineage>
</organism>
<proteinExistence type="predicted"/>
<evidence type="ECO:0008006" key="4">
    <source>
        <dbReference type="Google" id="ProtNLM"/>
    </source>
</evidence>
<dbReference type="Proteomes" id="UP000034753">
    <property type="component" value="Unassembled WGS sequence"/>
</dbReference>
<keyword evidence="1" id="KW-0812">Transmembrane</keyword>
<name>A0A0G0YQ55_9BACT</name>
<evidence type="ECO:0000313" key="2">
    <source>
        <dbReference type="EMBL" id="KKS11776.1"/>
    </source>
</evidence>
<keyword evidence="1" id="KW-1133">Transmembrane helix</keyword>
<reference evidence="2 3" key="1">
    <citation type="journal article" date="2015" name="Nature">
        <title>rRNA introns, odd ribosomes, and small enigmatic genomes across a large radiation of phyla.</title>
        <authorList>
            <person name="Brown C.T."/>
            <person name="Hug L.A."/>
            <person name="Thomas B.C."/>
            <person name="Sharon I."/>
            <person name="Castelle C.J."/>
            <person name="Singh A."/>
            <person name="Wilkins M.J."/>
            <person name="Williams K.H."/>
            <person name="Banfield J.F."/>
        </authorList>
    </citation>
    <scope>NUCLEOTIDE SEQUENCE [LARGE SCALE GENOMIC DNA]</scope>
</reference>
<comment type="caution">
    <text evidence="2">The sequence shown here is derived from an EMBL/GenBank/DDBJ whole genome shotgun (WGS) entry which is preliminary data.</text>
</comment>
<gene>
    <name evidence="2" type="ORF">UU67_C0064G0002</name>
</gene>
<protein>
    <recommendedName>
        <fullName evidence="4">Prepilin-type N-terminal cleavage/methylation domain-containing protein</fullName>
    </recommendedName>
</protein>
<feature type="transmembrane region" description="Helical" evidence="1">
    <location>
        <begin position="21"/>
        <end position="42"/>
    </location>
</feature>
<dbReference type="EMBL" id="LCBN01000064">
    <property type="protein sequence ID" value="KKS11776.1"/>
    <property type="molecule type" value="Genomic_DNA"/>
</dbReference>
<dbReference type="Gene3D" id="3.30.700.10">
    <property type="entry name" value="Glycoprotein, Type 4 Pilin"/>
    <property type="match status" value="1"/>
</dbReference>
<dbReference type="InterPro" id="IPR045584">
    <property type="entry name" value="Pilin-like"/>
</dbReference>
<dbReference type="NCBIfam" id="TIGR02532">
    <property type="entry name" value="IV_pilin_GFxxxE"/>
    <property type="match status" value="1"/>
</dbReference>
<accession>A0A0G0YQ55</accession>